<keyword evidence="2" id="KW-1185">Reference proteome</keyword>
<dbReference type="AlphaFoldDB" id="A0A9E2SAK6"/>
<evidence type="ECO:0008006" key="3">
    <source>
        <dbReference type="Google" id="ProtNLM"/>
    </source>
</evidence>
<dbReference type="EMBL" id="JAHSPG010000015">
    <property type="protein sequence ID" value="MBV4359496.1"/>
    <property type="molecule type" value="Genomic_DNA"/>
</dbReference>
<dbReference type="Proteomes" id="UP000812270">
    <property type="component" value="Unassembled WGS sequence"/>
</dbReference>
<proteinExistence type="predicted"/>
<organism evidence="1 2">
    <name type="scientific">Pinibacter aurantiacus</name>
    <dbReference type="NCBI Taxonomy" id="2851599"/>
    <lineage>
        <taxon>Bacteria</taxon>
        <taxon>Pseudomonadati</taxon>
        <taxon>Bacteroidota</taxon>
        <taxon>Chitinophagia</taxon>
        <taxon>Chitinophagales</taxon>
        <taxon>Chitinophagaceae</taxon>
        <taxon>Pinibacter</taxon>
    </lineage>
</organism>
<reference evidence="1" key="1">
    <citation type="submission" date="2021-06" db="EMBL/GenBank/DDBJ databases">
        <authorList>
            <person name="Huq M.A."/>
        </authorList>
    </citation>
    <scope>NUCLEOTIDE SEQUENCE</scope>
    <source>
        <strain evidence="1">MAH-26</strain>
    </source>
</reference>
<dbReference type="RefSeq" id="WP_217793720.1">
    <property type="nucleotide sequence ID" value="NZ_JAHSPG010000015.1"/>
</dbReference>
<accession>A0A9E2SAK6</accession>
<sequence>MRVRISTIALTLVILYTAGCKKAYDYIEKNPTGTCDACKITQFVTYSGSFKTARDVSYDKKGNIISIVAQTDNVPNYDYYFRYDNKNRIAERIAVYHGSLGGAILWDSYRYFKDKIVDTLYTYSGNYHDPAPPVNNYIGKTYEELKLDAQGRIIEATFVPGFGNPNQTVSYKYDFNANLLRDPKSLYDNKINAYRTNNMWQLTLRDYSANNPIDIPGIDQQTYPQIVSYNTYGLPTKYRTNRYAPNSLYTFGFIYDSLEVKYDCDLSKINY</sequence>
<evidence type="ECO:0000313" key="1">
    <source>
        <dbReference type="EMBL" id="MBV4359496.1"/>
    </source>
</evidence>
<evidence type="ECO:0000313" key="2">
    <source>
        <dbReference type="Proteomes" id="UP000812270"/>
    </source>
</evidence>
<comment type="caution">
    <text evidence="1">The sequence shown here is derived from an EMBL/GenBank/DDBJ whole genome shotgun (WGS) entry which is preliminary data.</text>
</comment>
<name>A0A9E2SAK6_9BACT</name>
<protein>
    <recommendedName>
        <fullName evidence="3">DUF4595 domain-containing protein</fullName>
    </recommendedName>
</protein>
<gene>
    <name evidence="1" type="ORF">KTO63_20165</name>
</gene>